<proteinExistence type="predicted"/>
<dbReference type="Gene3D" id="3.40.50.1820">
    <property type="entry name" value="alpha/beta hydrolase"/>
    <property type="match status" value="1"/>
</dbReference>
<evidence type="ECO:0000313" key="3">
    <source>
        <dbReference type="Proteomes" id="UP000036513"/>
    </source>
</evidence>
<reference evidence="2 3" key="1">
    <citation type="journal article" date="2015" name="Genome Biol. Evol.">
        <title>Characterization of Three Mycobacterium spp. with Potential Use in Bioremediation by Genome Sequencing and Comparative Genomics.</title>
        <authorList>
            <person name="Das S."/>
            <person name="Pettersson B.M."/>
            <person name="Behra P.R."/>
            <person name="Ramesh M."/>
            <person name="Dasgupta S."/>
            <person name="Bhattacharya A."/>
            <person name="Kirsebom L.A."/>
        </authorList>
    </citation>
    <scope>NUCLEOTIDE SEQUENCE [LARGE SCALE GENOMIC DNA]</scope>
    <source>
        <strain evidence="2 3">DSM 43826</strain>
    </source>
</reference>
<evidence type="ECO:0000313" key="2">
    <source>
        <dbReference type="EMBL" id="KMO78101.1"/>
    </source>
</evidence>
<feature type="domain" description="AB hydrolase-1" evidence="1">
    <location>
        <begin position="5"/>
        <end position="227"/>
    </location>
</feature>
<dbReference type="InterPro" id="IPR000073">
    <property type="entry name" value="AB_hydrolase_1"/>
</dbReference>
<dbReference type="PANTHER" id="PTHR43194">
    <property type="entry name" value="HYDROLASE ALPHA/BETA FOLD FAMILY"/>
    <property type="match status" value="1"/>
</dbReference>
<dbReference type="Proteomes" id="UP000036513">
    <property type="component" value="Unassembled WGS sequence"/>
</dbReference>
<dbReference type="PATRIC" id="fig|37916.4.peg.1932"/>
<dbReference type="InterPro" id="IPR029058">
    <property type="entry name" value="AB_hydrolase_fold"/>
</dbReference>
<dbReference type="PANTHER" id="PTHR43194:SF5">
    <property type="entry name" value="PIMELOYL-[ACYL-CARRIER PROTEIN] METHYL ESTER ESTERASE"/>
    <property type="match status" value="1"/>
</dbReference>
<evidence type="ECO:0000259" key="1">
    <source>
        <dbReference type="Pfam" id="PF12697"/>
    </source>
</evidence>
<keyword evidence="2" id="KW-0378">Hydrolase</keyword>
<accession>A0A0J6Z0G1</accession>
<organism evidence="2 3">
    <name type="scientific">Mycolicibacterium chlorophenolicum</name>
    <dbReference type="NCBI Taxonomy" id="37916"/>
    <lineage>
        <taxon>Bacteria</taxon>
        <taxon>Bacillati</taxon>
        <taxon>Actinomycetota</taxon>
        <taxon>Actinomycetes</taxon>
        <taxon>Mycobacteriales</taxon>
        <taxon>Mycobacteriaceae</taxon>
        <taxon>Mycolicibacterium</taxon>
    </lineage>
</organism>
<dbReference type="SUPFAM" id="SSF53474">
    <property type="entry name" value="alpha/beta-Hydrolases"/>
    <property type="match status" value="1"/>
</dbReference>
<gene>
    <name evidence="2" type="ORF">MCHLDSM_02013</name>
</gene>
<dbReference type="InterPro" id="IPR050228">
    <property type="entry name" value="Carboxylesterase_BioH"/>
</dbReference>
<name>A0A0J6Z0G1_9MYCO</name>
<sequence>MSSPVLVLHGLFSRPSLMQPWTKVLDDAGFVCHVPALPGRDPSDDATLTRTGIAEMVDAALAAYDAIGEPAVVVGHSLGGLLAQKVAAARQPLAAVLLASVPPGVLWPQLRALPRFVPSMPAVAAGRPFLPSADVMRALPLRGLCAAEQDRLIPEFVRDSGRVFRQMMVGAPIVRVPAAAVTCPVLCVSAGRDRSVAPWMSRRIAARYGAQHQIHPGLPHWIVAESALPQVAPPVLAWLRAVPALR</sequence>
<keyword evidence="3" id="KW-1185">Reference proteome</keyword>
<protein>
    <submittedName>
        <fullName evidence="2">Alpha/beta hydrolase family protein</fullName>
    </submittedName>
</protein>
<dbReference type="AlphaFoldDB" id="A0A0J6Z0G1"/>
<comment type="caution">
    <text evidence="2">The sequence shown here is derived from an EMBL/GenBank/DDBJ whole genome shotgun (WGS) entry which is preliminary data.</text>
</comment>
<dbReference type="STRING" id="37916.MCHLDSM_02013"/>
<dbReference type="GO" id="GO:0016787">
    <property type="term" value="F:hydrolase activity"/>
    <property type="evidence" value="ECO:0007669"/>
    <property type="project" value="UniProtKB-KW"/>
</dbReference>
<dbReference type="RefSeq" id="WP_048469732.1">
    <property type="nucleotide sequence ID" value="NZ_JYNL01000020.1"/>
</dbReference>
<dbReference type="Pfam" id="PF12697">
    <property type="entry name" value="Abhydrolase_6"/>
    <property type="match status" value="1"/>
</dbReference>
<dbReference type="EMBL" id="JYNL01000020">
    <property type="protein sequence ID" value="KMO78101.1"/>
    <property type="molecule type" value="Genomic_DNA"/>
</dbReference>